<dbReference type="InterPro" id="IPR046671">
    <property type="entry name" value="DUF6541"/>
</dbReference>
<protein>
    <submittedName>
        <fullName evidence="2">Uncharacterized protein</fullName>
    </submittedName>
</protein>
<evidence type="ECO:0000313" key="3">
    <source>
        <dbReference type="Proteomes" id="UP000422989"/>
    </source>
</evidence>
<proteinExistence type="predicted"/>
<dbReference type="KEGG" id="moj:D7D94_00330"/>
<feature type="transmembrane region" description="Helical" evidence="1">
    <location>
        <begin position="102"/>
        <end position="122"/>
    </location>
</feature>
<feature type="transmembrane region" description="Helical" evidence="1">
    <location>
        <begin position="307"/>
        <end position="325"/>
    </location>
</feature>
<feature type="transmembrane region" description="Helical" evidence="1">
    <location>
        <begin position="468"/>
        <end position="492"/>
    </location>
</feature>
<feature type="transmembrane region" description="Helical" evidence="1">
    <location>
        <begin position="504"/>
        <end position="524"/>
    </location>
</feature>
<gene>
    <name evidence="2" type="ORF">D7D94_00330</name>
</gene>
<feature type="transmembrane region" description="Helical" evidence="1">
    <location>
        <begin position="223"/>
        <end position="245"/>
    </location>
</feature>
<feature type="transmembrane region" description="Helical" evidence="1">
    <location>
        <begin position="251"/>
        <end position="271"/>
    </location>
</feature>
<dbReference type="EMBL" id="CP032550">
    <property type="protein sequence ID" value="QGU26311.1"/>
    <property type="molecule type" value="Genomic_DNA"/>
</dbReference>
<feature type="transmembrane region" description="Helical" evidence="1">
    <location>
        <begin position="283"/>
        <end position="301"/>
    </location>
</feature>
<feature type="transmembrane region" description="Helical" evidence="1">
    <location>
        <begin position="6"/>
        <end position="24"/>
    </location>
</feature>
<dbReference type="OrthoDB" id="3169698at2"/>
<dbReference type="AlphaFoldDB" id="A0A6I6E3B4"/>
<feature type="transmembrane region" description="Helical" evidence="1">
    <location>
        <begin position="431"/>
        <end position="448"/>
    </location>
</feature>
<keyword evidence="3" id="KW-1185">Reference proteome</keyword>
<organism evidence="2 3">
    <name type="scientific">Microbacterium oryzae</name>
    <dbReference type="NCBI Taxonomy" id="743009"/>
    <lineage>
        <taxon>Bacteria</taxon>
        <taxon>Bacillati</taxon>
        <taxon>Actinomycetota</taxon>
        <taxon>Actinomycetes</taxon>
        <taxon>Micrococcales</taxon>
        <taxon>Microbacteriaceae</taxon>
        <taxon>Microbacterium</taxon>
    </lineage>
</organism>
<feature type="transmembrane region" description="Helical" evidence="1">
    <location>
        <begin position="337"/>
        <end position="361"/>
    </location>
</feature>
<accession>A0A6I6E3B4</accession>
<dbReference type="Pfam" id="PF20176">
    <property type="entry name" value="DUF6541"/>
    <property type="match status" value="1"/>
</dbReference>
<evidence type="ECO:0000313" key="2">
    <source>
        <dbReference type="EMBL" id="QGU26311.1"/>
    </source>
</evidence>
<sequence>MSWAAAAPAIVSAGLAVLAPGLVATAPLRMAVLARIAIAPLVGVCCVGAAAAVFGAAGLPFHLVQVIAVALAGSAVSLLLRGRLAIPGRPGPSRPPLAAKPLLAMWAVAAAMVAIVAFSGVPDPSRISQTYDNVFHLSAVAAILDGFSASPLTLRALIETGAPGLAYYPSAWHALVVMTAQGSGADPAVAFNALWLAVQTLVWLPGVAYLARVALPGRSPATTALAALPLAAAFGMFPYALLAWGTIYPTALAHALLPSAVAVTVVAVRGVASPGRGARRRAALLGIVGFALVMSGLAVAHPRVLPTWLLLVLLFVAGVLVSSFRRAWRRGGRSRHGAIAAVAAGTVVGIVVAVAALAFAVTRVGLLDEPIADRLSGPQARAVQSLGDGLLQVLTMRSLTGDGGVTAPAPLLALLVVLGALAAFRARRTRWMVVALVLIAALFALAAGSDGVVAKLATGIWYKDRFRLAAALPVVAAPLAALGALALARLLARVPRPRWIAREGATAPAIALVVAIASVAGLVATGTTSAIARAFALPEDRAEHAVVSQRQIDFLRGPVADTVPSDQRVLGDPWDGSALALLFAGREPVFPHVNGQWDPARLTLAWHLADIEHDPDVCRALDELRVRFVLYDPHALAGGDPSGDHFPGPHEAVEAGLLTPVATDGTSALYRVDQCGPLPAE</sequence>
<feature type="transmembrane region" description="Helical" evidence="1">
    <location>
        <begin position="36"/>
        <end position="57"/>
    </location>
</feature>
<feature type="transmembrane region" description="Helical" evidence="1">
    <location>
        <begin position="189"/>
        <end position="211"/>
    </location>
</feature>
<feature type="transmembrane region" description="Helical" evidence="1">
    <location>
        <begin position="405"/>
        <end position="424"/>
    </location>
</feature>
<keyword evidence="1" id="KW-0472">Membrane</keyword>
<name>A0A6I6E3B4_9MICO</name>
<feature type="transmembrane region" description="Helical" evidence="1">
    <location>
        <begin position="63"/>
        <end position="81"/>
    </location>
</feature>
<dbReference type="Proteomes" id="UP000422989">
    <property type="component" value="Chromosome"/>
</dbReference>
<reference evidence="2 3" key="1">
    <citation type="submission" date="2018-09" db="EMBL/GenBank/DDBJ databases">
        <title>Whole genome sequencing of Microbacterium oryzae strain MB-10T.</title>
        <authorList>
            <person name="Das S.K."/>
        </authorList>
    </citation>
    <scope>NUCLEOTIDE SEQUENCE [LARGE SCALE GENOMIC DNA]</scope>
    <source>
        <strain evidence="2 3">MB-10</strain>
    </source>
</reference>
<keyword evidence="1" id="KW-1133">Transmembrane helix</keyword>
<dbReference type="RefSeq" id="WP_156240699.1">
    <property type="nucleotide sequence ID" value="NZ_BAAAZL010000002.1"/>
</dbReference>
<keyword evidence="1" id="KW-0812">Transmembrane</keyword>
<evidence type="ECO:0000256" key="1">
    <source>
        <dbReference type="SAM" id="Phobius"/>
    </source>
</evidence>